<evidence type="ECO:0000256" key="3">
    <source>
        <dbReference type="SAM" id="MobiDB-lite"/>
    </source>
</evidence>
<keyword evidence="2" id="KW-0560">Oxidoreductase</keyword>
<feature type="region of interest" description="Disordered" evidence="3">
    <location>
        <begin position="642"/>
        <end position="679"/>
    </location>
</feature>
<dbReference type="Gene3D" id="3.90.25.10">
    <property type="entry name" value="UDP-galactose 4-epimerase, domain 1"/>
    <property type="match status" value="1"/>
</dbReference>
<feature type="compositionally biased region" description="Polar residues" evidence="3">
    <location>
        <begin position="1067"/>
        <end position="1084"/>
    </location>
</feature>
<feature type="region of interest" description="Disordered" evidence="3">
    <location>
        <begin position="441"/>
        <end position="470"/>
    </location>
</feature>
<dbReference type="EMBL" id="JAUJLE010000645">
    <property type="protein sequence ID" value="KAK0952013.1"/>
    <property type="molecule type" value="Genomic_DNA"/>
</dbReference>
<evidence type="ECO:0000313" key="6">
    <source>
        <dbReference type="Proteomes" id="UP001175353"/>
    </source>
</evidence>
<evidence type="ECO:0000313" key="5">
    <source>
        <dbReference type="EMBL" id="KAK0952013.1"/>
    </source>
</evidence>
<dbReference type="InterPro" id="IPR045312">
    <property type="entry name" value="PCBER-like"/>
</dbReference>
<feature type="region of interest" description="Disordered" evidence="3">
    <location>
        <begin position="883"/>
        <end position="950"/>
    </location>
</feature>
<keyword evidence="6" id="KW-1185">Reference proteome</keyword>
<dbReference type="InterPro" id="IPR051609">
    <property type="entry name" value="NmrA/Isoflavone_reductase-like"/>
</dbReference>
<dbReference type="SUPFAM" id="SSF53254">
    <property type="entry name" value="Phosphoglycerate mutase-like"/>
    <property type="match status" value="1"/>
</dbReference>
<dbReference type="InterPro" id="IPR008030">
    <property type="entry name" value="NmrA-like"/>
</dbReference>
<feature type="compositionally biased region" description="Polar residues" evidence="3">
    <location>
        <begin position="895"/>
        <end position="925"/>
    </location>
</feature>
<proteinExistence type="predicted"/>
<feature type="region of interest" description="Disordered" evidence="3">
    <location>
        <begin position="963"/>
        <end position="1096"/>
    </location>
</feature>
<dbReference type="Pfam" id="PF05368">
    <property type="entry name" value="NmrA"/>
    <property type="match status" value="1"/>
</dbReference>
<feature type="domain" description="NmrA-like" evidence="4">
    <location>
        <begin position="6"/>
        <end position="160"/>
    </location>
</feature>
<keyword evidence="1" id="KW-0521">NADP</keyword>
<dbReference type="Gene3D" id="3.40.50.1240">
    <property type="entry name" value="Phosphoglycerate mutase-like"/>
    <property type="match status" value="2"/>
</dbReference>
<gene>
    <name evidence="5" type="ORF">LTR91_024651</name>
</gene>
<feature type="compositionally biased region" description="Polar residues" evidence="3">
    <location>
        <begin position="490"/>
        <end position="515"/>
    </location>
</feature>
<protein>
    <recommendedName>
        <fullName evidence="4">NmrA-like domain-containing protein</fullName>
    </recommendedName>
</protein>
<feature type="compositionally biased region" description="Basic residues" evidence="3">
    <location>
        <begin position="460"/>
        <end position="469"/>
    </location>
</feature>
<dbReference type="Gene3D" id="3.40.50.720">
    <property type="entry name" value="NAD(P)-binding Rossmann-like Domain"/>
    <property type="match status" value="1"/>
</dbReference>
<dbReference type="GO" id="GO:0016491">
    <property type="term" value="F:oxidoreductase activity"/>
    <property type="evidence" value="ECO:0007669"/>
    <property type="project" value="UniProtKB-KW"/>
</dbReference>
<organism evidence="5 6">
    <name type="scientific">Friedmanniomyces endolithicus</name>
    <dbReference type="NCBI Taxonomy" id="329885"/>
    <lineage>
        <taxon>Eukaryota</taxon>
        <taxon>Fungi</taxon>
        <taxon>Dikarya</taxon>
        <taxon>Ascomycota</taxon>
        <taxon>Pezizomycotina</taxon>
        <taxon>Dothideomycetes</taxon>
        <taxon>Dothideomycetidae</taxon>
        <taxon>Mycosphaerellales</taxon>
        <taxon>Teratosphaeriaceae</taxon>
        <taxon>Friedmanniomyces</taxon>
    </lineage>
</organism>
<feature type="compositionally biased region" description="Polar residues" evidence="3">
    <location>
        <begin position="1011"/>
        <end position="1022"/>
    </location>
</feature>
<sequence length="1105" mass="119840">MSSPLKNIAIVGASGSVGTFITKALISQGQHQVTAITRGHKPVTPRNKSAQMPEGLHAIKEVDYDSHESLVDAMKGQDMLIITMNVMAPRDSQTKLIDAAIEAGIHWIMPNQYGGYFADDGSNESGRNDMLRAGTMAVRRYIESKGGSWIGVACGFWYEFSLSGQEYRYGFDFEKKSLTLFDDGKVKHTCSTWPQVGRAVAKLLALPVSGASPCLNDWKDKQVVFSSFALSQRDMLASVLRVTGDKESDWKITHEGTEERYERGQEMFKQGNIAGFGIFLYVTVFFPDGKGDLTALRENEKLGLPEEDLDEATKVAVQIAGAIGKQAPGDTDGERCWTESTSLVRRGLVVQSIRAEREEMATGKQPAVVIIARHGPRLDAADQTWHLSTPTPYDPPLTYGGWNQCRNLGIRIAKLLQAREQAAEDAESEPGQNDGVTAHDFAQQQQQHGKQRKQEGENTRKRKRKHKVVIHTSPFLRCVQSSVAIAAGMAQQQTPSPQNNSRPAARSRTPNTLHSASPRVRAMEGIGSPTLAPISEPRQVLAHAIARRALSEHRRHSRFKLRVDAFLGEWLNPQYFEQITPPPPSAMVVATAKAELMQHEIVDILSPTLSTKSSGGDLWGAHTRLGSRDDALEDWNDLHDTLATPVPERDRASSVSSVGSDETGASGRRSPLRSGHVLQPLTSTVPKPEASFYVPPTPHYAVSTSDHIPRGYVSHARQACVNADYAWDSSRPPQDWGDGGEYGEEWSGMHKRFRRGLNHLIHWYSQHNADDRAEDALGLEQAEHQLDHEEDEDEEEQLVLILVTHGAGCNALIGALTGQPVLLDVGTASLTMAARRENAPLDIMPRRVSNQDGPPDGYHARRSSLDMGLSTVYEMKFVNSSEHLMRPSVREQGGRSASHNVQRSTSQTSGPPLRTRTGTANSSLGSMLRPSAAVPQKMKLAGSGVTRSNTMPVAVGGRVVSASQAENNSQPPISPGSGVGLWMPATNARQSAAPAIPATNGREDTLPSRDVPSSATSTTNGTKAKESAPTSAQPPPSHPETSTALDGPSDGFPDPSSPPSQRYAPGTESSPSPQLVNRAGTQPSGGLWGAKPGNAGQRVARMFGR</sequence>
<comment type="caution">
    <text evidence="5">The sequence shown here is derived from an EMBL/GenBank/DDBJ whole genome shotgun (WGS) entry which is preliminary data.</text>
</comment>
<feature type="compositionally biased region" description="Basic and acidic residues" evidence="3">
    <location>
        <begin position="883"/>
        <end position="893"/>
    </location>
</feature>
<dbReference type="PANTHER" id="PTHR47706:SF7">
    <property type="entry name" value="CIPA-LIKE, PUTATIVE (AFU_ORTHOLOGUE AFUA_1G01630)-RELATED"/>
    <property type="match status" value="1"/>
</dbReference>
<reference evidence="5" key="1">
    <citation type="submission" date="2023-06" db="EMBL/GenBank/DDBJ databases">
        <title>Black Yeasts Isolated from many extreme environments.</title>
        <authorList>
            <person name="Coleine C."/>
            <person name="Stajich J.E."/>
            <person name="Selbmann L."/>
        </authorList>
    </citation>
    <scope>NUCLEOTIDE SEQUENCE</scope>
    <source>
        <strain evidence="5">CCFEE 5200</strain>
    </source>
</reference>
<dbReference type="PANTHER" id="PTHR47706">
    <property type="entry name" value="NMRA-LIKE FAMILY PROTEIN"/>
    <property type="match status" value="1"/>
</dbReference>
<accession>A0AAN6JWP9</accession>
<evidence type="ECO:0000259" key="4">
    <source>
        <dbReference type="Pfam" id="PF05368"/>
    </source>
</evidence>
<dbReference type="SUPFAM" id="SSF51735">
    <property type="entry name" value="NAD(P)-binding Rossmann-fold domains"/>
    <property type="match status" value="1"/>
</dbReference>
<evidence type="ECO:0000256" key="1">
    <source>
        <dbReference type="ARBA" id="ARBA00022857"/>
    </source>
</evidence>
<dbReference type="InterPro" id="IPR029033">
    <property type="entry name" value="His_PPase_superfam"/>
</dbReference>
<feature type="region of interest" description="Disordered" evidence="3">
    <location>
        <begin position="489"/>
        <end position="516"/>
    </location>
</feature>
<name>A0AAN6JWP9_9PEZI</name>
<dbReference type="InterPro" id="IPR036291">
    <property type="entry name" value="NAD(P)-bd_dom_sf"/>
</dbReference>
<dbReference type="Proteomes" id="UP001175353">
    <property type="component" value="Unassembled WGS sequence"/>
</dbReference>
<dbReference type="AlphaFoldDB" id="A0AAN6JWP9"/>
<dbReference type="CDD" id="cd05259">
    <property type="entry name" value="PCBER_SDR_a"/>
    <property type="match status" value="1"/>
</dbReference>
<evidence type="ECO:0000256" key="2">
    <source>
        <dbReference type="ARBA" id="ARBA00023002"/>
    </source>
</evidence>